<protein>
    <submittedName>
        <fullName evidence="1">Uncharacterized protein</fullName>
    </submittedName>
</protein>
<reference evidence="1" key="1">
    <citation type="submission" date="2021-06" db="EMBL/GenBank/DDBJ databases">
        <title>Parelaphostrongylus tenuis whole genome reference sequence.</title>
        <authorList>
            <person name="Garwood T.J."/>
            <person name="Larsen P.A."/>
            <person name="Fountain-Jones N.M."/>
            <person name="Garbe J.R."/>
            <person name="Macchietto M.G."/>
            <person name="Kania S.A."/>
            <person name="Gerhold R.W."/>
            <person name="Richards J.E."/>
            <person name="Wolf T.M."/>
        </authorList>
    </citation>
    <scope>NUCLEOTIDE SEQUENCE</scope>
    <source>
        <strain evidence="1">MNPRO001-30</strain>
        <tissue evidence="1">Meninges</tissue>
    </source>
</reference>
<comment type="caution">
    <text evidence="1">The sequence shown here is derived from an EMBL/GenBank/DDBJ whole genome shotgun (WGS) entry which is preliminary data.</text>
</comment>
<evidence type="ECO:0000313" key="2">
    <source>
        <dbReference type="Proteomes" id="UP001196413"/>
    </source>
</evidence>
<name>A0AAD5WG05_PARTN</name>
<proteinExistence type="predicted"/>
<gene>
    <name evidence="1" type="ORF">KIN20_030002</name>
</gene>
<organism evidence="1 2">
    <name type="scientific">Parelaphostrongylus tenuis</name>
    <name type="common">Meningeal worm</name>
    <dbReference type="NCBI Taxonomy" id="148309"/>
    <lineage>
        <taxon>Eukaryota</taxon>
        <taxon>Metazoa</taxon>
        <taxon>Ecdysozoa</taxon>
        <taxon>Nematoda</taxon>
        <taxon>Chromadorea</taxon>
        <taxon>Rhabditida</taxon>
        <taxon>Rhabditina</taxon>
        <taxon>Rhabditomorpha</taxon>
        <taxon>Strongyloidea</taxon>
        <taxon>Metastrongylidae</taxon>
        <taxon>Parelaphostrongylus</taxon>
    </lineage>
</organism>
<evidence type="ECO:0000313" key="1">
    <source>
        <dbReference type="EMBL" id="KAJ1368737.1"/>
    </source>
</evidence>
<dbReference type="Proteomes" id="UP001196413">
    <property type="component" value="Unassembled WGS sequence"/>
</dbReference>
<accession>A0AAD5WG05</accession>
<keyword evidence="2" id="KW-1185">Reference proteome</keyword>
<sequence>MIIDFWAYERAEKYRISSLRGSSHPSAREMDKDPFDPIGEFNFSLVALQRNGLSKKISAELESAIVTLSDDYQ</sequence>
<dbReference type="EMBL" id="JAHQIW010006287">
    <property type="protein sequence ID" value="KAJ1368737.1"/>
    <property type="molecule type" value="Genomic_DNA"/>
</dbReference>
<dbReference type="AlphaFoldDB" id="A0AAD5WG05"/>